<feature type="transmembrane region" description="Helical" evidence="6">
    <location>
        <begin position="225"/>
        <end position="244"/>
    </location>
</feature>
<gene>
    <name evidence="7" type="ORF">A3C04_02790</name>
</gene>
<keyword evidence="2" id="KW-0808">Transferase</keyword>
<dbReference type="GO" id="GO:0016780">
    <property type="term" value="F:phosphotransferase activity, for other substituted phosphate groups"/>
    <property type="evidence" value="ECO:0007669"/>
    <property type="project" value="InterPro"/>
</dbReference>
<evidence type="ECO:0000256" key="5">
    <source>
        <dbReference type="ARBA" id="ARBA00023136"/>
    </source>
</evidence>
<protein>
    <recommendedName>
        <fullName evidence="9">Phospho-N-acetylmuramoyl-pentapeptide-transferase</fullName>
    </recommendedName>
</protein>
<evidence type="ECO:0000313" key="7">
    <source>
        <dbReference type="EMBL" id="OHA66808.1"/>
    </source>
</evidence>
<dbReference type="GO" id="GO:0044038">
    <property type="term" value="P:cell wall macromolecule biosynthetic process"/>
    <property type="evidence" value="ECO:0007669"/>
    <property type="project" value="TreeGrafter"/>
</dbReference>
<proteinExistence type="predicted"/>
<dbReference type="AlphaFoldDB" id="A0A1G2R2J5"/>
<feature type="transmembrane region" description="Helical" evidence="6">
    <location>
        <begin position="353"/>
        <end position="370"/>
    </location>
</feature>
<feature type="transmembrane region" description="Helical" evidence="6">
    <location>
        <begin position="299"/>
        <end position="317"/>
    </location>
</feature>
<evidence type="ECO:0000256" key="4">
    <source>
        <dbReference type="ARBA" id="ARBA00022989"/>
    </source>
</evidence>
<feature type="transmembrane region" description="Helical" evidence="6">
    <location>
        <begin position="250"/>
        <end position="267"/>
    </location>
</feature>
<evidence type="ECO:0008006" key="9">
    <source>
        <dbReference type="Google" id="ProtNLM"/>
    </source>
</evidence>
<dbReference type="PANTHER" id="PTHR22926:SF5">
    <property type="entry name" value="PHOSPHO-N-ACETYLMURAMOYL-PENTAPEPTIDE-TRANSFERASE HOMOLOG"/>
    <property type="match status" value="1"/>
</dbReference>
<dbReference type="EMBL" id="MHTV01000022">
    <property type="protein sequence ID" value="OHA66808.1"/>
    <property type="molecule type" value="Genomic_DNA"/>
</dbReference>
<feature type="transmembrane region" description="Helical" evidence="6">
    <location>
        <begin position="166"/>
        <end position="182"/>
    </location>
</feature>
<dbReference type="InterPro" id="IPR000715">
    <property type="entry name" value="Glycosyl_transferase_4"/>
</dbReference>
<feature type="transmembrane region" description="Helical" evidence="6">
    <location>
        <begin position="79"/>
        <end position="103"/>
    </location>
</feature>
<dbReference type="GO" id="GO:0005886">
    <property type="term" value="C:plasma membrane"/>
    <property type="evidence" value="ECO:0007669"/>
    <property type="project" value="TreeGrafter"/>
</dbReference>
<evidence type="ECO:0000256" key="3">
    <source>
        <dbReference type="ARBA" id="ARBA00022692"/>
    </source>
</evidence>
<keyword evidence="3 6" id="KW-0812">Transmembrane</keyword>
<feature type="transmembrane region" description="Helical" evidence="6">
    <location>
        <begin position="115"/>
        <end position="138"/>
    </location>
</feature>
<feature type="transmembrane region" description="Helical" evidence="6">
    <location>
        <begin position="194"/>
        <end position="213"/>
    </location>
</feature>
<keyword evidence="5 6" id="KW-0472">Membrane</keyword>
<evidence type="ECO:0000256" key="1">
    <source>
        <dbReference type="ARBA" id="ARBA00004141"/>
    </source>
</evidence>
<accession>A0A1G2R2J5</accession>
<organism evidence="7 8">
    <name type="scientific">Candidatus Wildermuthbacteria bacterium RIFCSPHIGHO2_02_FULL_45_25</name>
    <dbReference type="NCBI Taxonomy" id="1802450"/>
    <lineage>
        <taxon>Bacteria</taxon>
        <taxon>Candidatus Wildermuthiibacteriota</taxon>
    </lineage>
</organism>
<evidence type="ECO:0000256" key="6">
    <source>
        <dbReference type="SAM" id="Phobius"/>
    </source>
</evidence>
<name>A0A1G2R2J5_9BACT</name>
<keyword evidence="4 6" id="KW-1133">Transmembrane helix</keyword>
<dbReference type="PANTHER" id="PTHR22926">
    <property type="entry name" value="PHOSPHO-N-ACETYLMURAMOYL-PENTAPEPTIDE-TRANSFERASE"/>
    <property type="match status" value="1"/>
</dbReference>
<dbReference type="Pfam" id="PF00953">
    <property type="entry name" value="Glycos_transf_4"/>
    <property type="match status" value="1"/>
</dbReference>
<comment type="subcellular location">
    <subcellularLocation>
        <location evidence="1">Membrane</location>
        <topology evidence="1">Multi-pass membrane protein</topology>
    </subcellularLocation>
</comment>
<sequence>MENILMEIDLSTSVIKIAVVGIFSFLLALAFTPWWIRFLYIHKMWRKTVREHAMGGGALTYFKKFHTEGEVKTPRFGGVLIWFAPLATAAIFYMLSLSNIWWFEKFNFLSRNQTWLPFATLIAACAVGFLDDIVQVVAQPSSKFLKKIWPALGRYAAGGLHVRDRLALVALIGFVGALWFYYKLDWSTIHVPGVGDIAIGIFYIPLFVFVMLATYSGGVIDGIDGLSGGVFSSIFAAFGIISLAQAQIDLAAFCFVVTGAILAFLWFNIPPARFYMGETGTMGLTAALTVVAFLTDSVLVLPIIAFLLLAESASVIIQVLSKKIRKKKVFLAAPIHHHFEALGWPSYNVTMRFWIVGVVAAILGVAIRLLG</sequence>
<feature type="transmembrane region" description="Helical" evidence="6">
    <location>
        <begin position="14"/>
        <end position="36"/>
    </location>
</feature>
<evidence type="ECO:0000256" key="2">
    <source>
        <dbReference type="ARBA" id="ARBA00022679"/>
    </source>
</evidence>
<dbReference type="Proteomes" id="UP000178092">
    <property type="component" value="Unassembled WGS sequence"/>
</dbReference>
<reference evidence="7 8" key="1">
    <citation type="journal article" date="2016" name="Nat. Commun.">
        <title>Thousands of microbial genomes shed light on interconnected biogeochemical processes in an aquifer system.</title>
        <authorList>
            <person name="Anantharaman K."/>
            <person name="Brown C.T."/>
            <person name="Hug L.A."/>
            <person name="Sharon I."/>
            <person name="Castelle C.J."/>
            <person name="Probst A.J."/>
            <person name="Thomas B.C."/>
            <person name="Singh A."/>
            <person name="Wilkins M.J."/>
            <person name="Karaoz U."/>
            <person name="Brodie E.L."/>
            <person name="Williams K.H."/>
            <person name="Hubbard S.S."/>
            <person name="Banfield J.F."/>
        </authorList>
    </citation>
    <scope>NUCLEOTIDE SEQUENCE [LARGE SCALE GENOMIC DNA]</scope>
</reference>
<dbReference type="GO" id="GO:0071555">
    <property type="term" value="P:cell wall organization"/>
    <property type="evidence" value="ECO:0007669"/>
    <property type="project" value="TreeGrafter"/>
</dbReference>
<evidence type="ECO:0000313" key="8">
    <source>
        <dbReference type="Proteomes" id="UP000178092"/>
    </source>
</evidence>
<comment type="caution">
    <text evidence="7">The sequence shown here is derived from an EMBL/GenBank/DDBJ whole genome shotgun (WGS) entry which is preliminary data.</text>
</comment>